<comment type="caution">
    <text evidence="2">The sequence shown here is derived from an EMBL/GenBank/DDBJ whole genome shotgun (WGS) entry which is preliminary data.</text>
</comment>
<feature type="domain" description="MoxR-vWA-beta-propeller ternary system" evidence="1">
    <location>
        <begin position="2"/>
        <end position="171"/>
    </location>
</feature>
<evidence type="ECO:0000313" key="3">
    <source>
        <dbReference type="Proteomes" id="UP000627292"/>
    </source>
</evidence>
<proteinExistence type="predicted"/>
<keyword evidence="3" id="KW-1185">Reference proteome</keyword>
<reference evidence="2" key="2">
    <citation type="submission" date="2020-09" db="EMBL/GenBank/DDBJ databases">
        <authorList>
            <person name="Sun Q."/>
            <person name="Zhou Y."/>
        </authorList>
    </citation>
    <scope>NUCLEOTIDE SEQUENCE</scope>
    <source>
        <strain evidence="2">CGMCC 1.15290</strain>
    </source>
</reference>
<dbReference type="Pfam" id="PF19919">
    <property type="entry name" value="bpX3"/>
    <property type="match status" value="1"/>
</dbReference>
<gene>
    <name evidence="2" type="ORF">GCM10011379_22520</name>
</gene>
<dbReference type="InterPro" id="IPR045551">
    <property type="entry name" value="bpX3"/>
</dbReference>
<dbReference type="Proteomes" id="UP000627292">
    <property type="component" value="Unassembled WGS sequence"/>
</dbReference>
<dbReference type="EMBL" id="BMIB01000002">
    <property type="protein sequence ID" value="GGH67347.1"/>
    <property type="molecule type" value="Genomic_DNA"/>
</dbReference>
<organism evidence="2 3">
    <name type="scientific">Filimonas zeae</name>
    <dbReference type="NCBI Taxonomy" id="1737353"/>
    <lineage>
        <taxon>Bacteria</taxon>
        <taxon>Pseudomonadati</taxon>
        <taxon>Bacteroidota</taxon>
        <taxon>Chitinophagia</taxon>
        <taxon>Chitinophagales</taxon>
        <taxon>Chitinophagaceae</taxon>
        <taxon>Filimonas</taxon>
    </lineage>
</organism>
<accession>A0A917IX80</accession>
<evidence type="ECO:0000313" key="2">
    <source>
        <dbReference type="EMBL" id="GGH67347.1"/>
    </source>
</evidence>
<protein>
    <recommendedName>
        <fullName evidence="1">MoxR-vWA-beta-propeller ternary system domain-containing protein</fullName>
    </recommendedName>
</protein>
<sequence>MELSLTLSNQNQYPLAALLIRGSTVEQWLQQMQQMQLNLAMANVYALPGKKANSLWGCLVVPEQALLPAIAGRAEYCQLVHNHLFIAQYTSLYPILASDELHRLLGPQLHFLHAETGLVALEQPVQWQSLLLLPQESTTAVSVPAKGVYRPGKLRGMFIQVTSPEETLEQLSKQSFPQQSPELNSKPLAWWEKLVLWLLRLLRALLRLLFWLPGLIPIRIPVKTGHTGTSSRNNNNSGTSYKAAQGKLLSWMRKMEKQYEDLEERNKKQVDKLLDLFRTNPEKALEYAVPLDTSGVHRGGNNLAEIGFSKRWSGFSLFGSNRGAAGAGAYTLPEDHYQLLNNQYRQTAADLMQNGDYQKAAFVYMKLLGDYRAAATALEKGGLYAEAAAIYIKYLKQTEEAARCYEKGNMLQQALELYITIHKHDKAGELAMLLGRNEEARHHYGLLALEYKQKKQYMNAAGVYREKLQDDETAQALLLSGWEAGQSDALRCLNTYFSHIEADAALEQQAAALYKTATLVPQKQLYLKAMGHLYQHRQAAAGTAKQIGYEIIAAHIGRNREMAEELKLFNKFDQNLTKDIQLYKQSKR</sequence>
<name>A0A917IX80_9BACT</name>
<dbReference type="RefSeq" id="WP_188952123.1">
    <property type="nucleotide sequence ID" value="NZ_BMIB01000002.1"/>
</dbReference>
<evidence type="ECO:0000259" key="1">
    <source>
        <dbReference type="Pfam" id="PF19919"/>
    </source>
</evidence>
<dbReference type="AlphaFoldDB" id="A0A917IX80"/>
<reference evidence="2" key="1">
    <citation type="journal article" date="2014" name="Int. J. Syst. Evol. Microbiol.">
        <title>Complete genome sequence of Corynebacterium casei LMG S-19264T (=DSM 44701T), isolated from a smear-ripened cheese.</title>
        <authorList>
            <consortium name="US DOE Joint Genome Institute (JGI-PGF)"/>
            <person name="Walter F."/>
            <person name="Albersmeier A."/>
            <person name="Kalinowski J."/>
            <person name="Ruckert C."/>
        </authorList>
    </citation>
    <scope>NUCLEOTIDE SEQUENCE</scope>
    <source>
        <strain evidence="2">CGMCC 1.15290</strain>
    </source>
</reference>